<dbReference type="PANTHER" id="PTHR42535">
    <property type="entry name" value="OOKINETE PROTEIN, PUTATIVE-RELATED"/>
    <property type="match status" value="1"/>
</dbReference>
<evidence type="ECO:0000256" key="2">
    <source>
        <dbReference type="ARBA" id="ARBA00023157"/>
    </source>
</evidence>
<dbReference type="InterPro" id="IPR022409">
    <property type="entry name" value="PKD/Chitinase_dom"/>
</dbReference>
<dbReference type="InterPro" id="IPR013783">
    <property type="entry name" value="Ig-like_fold"/>
</dbReference>
<reference evidence="5" key="1">
    <citation type="journal article" date="2019" name="Int. J. Syst. Evol. Microbiol.">
        <title>The Global Catalogue of Microorganisms (GCM) 10K type strain sequencing project: providing services to taxonomists for standard genome sequencing and annotation.</title>
        <authorList>
            <consortium name="The Broad Institute Genomics Platform"/>
            <consortium name="The Broad Institute Genome Sequencing Center for Infectious Disease"/>
            <person name="Wu L."/>
            <person name="Ma J."/>
        </authorList>
    </citation>
    <scope>NUCLEOTIDE SEQUENCE [LARGE SCALE GENOMIC DNA]</scope>
    <source>
        <strain evidence="5">CGMCC 1.15111</strain>
    </source>
</reference>
<evidence type="ECO:0000313" key="4">
    <source>
        <dbReference type="EMBL" id="GHE71634.1"/>
    </source>
</evidence>
<dbReference type="PANTHER" id="PTHR42535:SF2">
    <property type="entry name" value="CHROMOSOME UNDETERMINED SCAFFOLD_146, WHOLE GENOME SHOTGUN SEQUENCE"/>
    <property type="match status" value="1"/>
</dbReference>
<dbReference type="InterPro" id="IPR000601">
    <property type="entry name" value="PKD_dom"/>
</dbReference>
<dbReference type="Gene3D" id="2.60.40.10">
    <property type="entry name" value="Immunoglobulins"/>
    <property type="match status" value="1"/>
</dbReference>
<evidence type="ECO:0000256" key="1">
    <source>
        <dbReference type="ARBA" id="ARBA00022729"/>
    </source>
</evidence>
<proteinExistence type="predicted"/>
<evidence type="ECO:0000259" key="3">
    <source>
        <dbReference type="PROSITE" id="PS50093"/>
    </source>
</evidence>
<dbReference type="InterPro" id="IPR013320">
    <property type="entry name" value="ConA-like_dom_sf"/>
</dbReference>
<name>A0ABQ3IB26_9BACT</name>
<dbReference type="SUPFAM" id="SSF49299">
    <property type="entry name" value="PKD domain"/>
    <property type="match status" value="1"/>
</dbReference>
<dbReference type="SUPFAM" id="SSF49899">
    <property type="entry name" value="Concanavalin A-like lectins/glucanases"/>
    <property type="match status" value="1"/>
</dbReference>
<dbReference type="CDD" id="cd00146">
    <property type="entry name" value="PKD"/>
    <property type="match status" value="1"/>
</dbReference>
<feature type="domain" description="PKD" evidence="3">
    <location>
        <begin position="44"/>
        <end position="95"/>
    </location>
</feature>
<dbReference type="InterPro" id="IPR006558">
    <property type="entry name" value="LamG-like"/>
</dbReference>
<dbReference type="PROSITE" id="PS50093">
    <property type="entry name" value="PKD"/>
    <property type="match status" value="1"/>
</dbReference>
<dbReference type="Gene3D" id="2.60.120.200">
    <property type="match status" value="1"/>
</dbReference>
<organism evidence="4 5">
    <name type="scientific">Roseivirga thermotolerans</name>
    <dbReference type="NCBI Taxonomy" id="1758176"/>
    <lineage>
        <taxon>Bacteria</taxon>
        <taxon>Pseudomonadati</taxon>
        <taxon>Bacteroidota</taxon>
        <taxon>Cytophagia</taxon>
        <taxon>Cytophagales</taxon>
        <taxon>Roseivirgaceae</taxon>
        <taxon>Roseivirga</taxon>
    </lineage>
</organism>
<comment type="caution">
    <text evidence="4">The sequence shown here is derived from an EMBL/GenBank/DDBJ whole genome shotgun (WGS) entry which is preliminary data.</text>
</comment>
<dbReference type="RefSeq" id="WP_189631062.1">
    <property type="nucleotide sequence ID" value="NZ_BNAG01000004.1"/>
</dbReference>
<dbReference type="SMART" id="SM00089">
    <property type="entry name" value="PKD"/>
    <property type="match status" value="1"/>
</dbReference>
<dbReference type="InterPro" id="IPR035986">
    <property type="entry name" value="PKD_dom_sf"/>
</dbReference>
<evidence type="ECO:0000313" key="5">
    <source>
        <dbReference type="Proteomes" id="UP000658258"/>
    </source>
</evidence>
<keyword evidence="2" id="KW-1015">Disulfide bond</keyword>
<sequence length="317" mass="36029">MKWLFSSAIFLTSLWFTSGSGTPNGQNLRVFADFEAEQLTVEQGQKVKFMDRSKGHPNFWSWSFEQGLPNRATGATPEVYYAKAGVYDVTITVSDGESTDTKVMKDYIKVRGVLHSLRFDGMLRDDANVNTAIEFNARPQFERDRSGAAGRALHLIGHERIKLPPNQKFKTNELSLSLWFKAPKKQDTQMIIVEQYAGRSADFGFRLLLTNGHLQFEGRDGSQLMRSSGLSRTTVDDNEWHHVVAVMTADSQWQVWVDGILEAHNAYTYTIPEQYNPANLTIGHSERFDFRTFEGLLDEVVIYNKALSMRSIVELLN</sequence>
<dbReference type="Proteomes" id="UP000658258">
    <property type="component" value="Unassembled WGS sequence"/>
</dbReference>
<gene>
    <name evidence="4" type="ORF">GCM10011340_29540</name>
</gene>
<dbReference type="SMART" id="SM00560">
    <property type="entry name" value="LamGL"/>
    <property type="match status" value="1"/>
</dbReference>
<accession>A0ABQ3IB26</accession>
<dbReference type="Pfam" id="PF13385">
    <property type="entry name" value="Laminin_G_3"/>
    <property type="match status" value="1"/>
</dbReference>
<keyword evidence="1" id="KW-0732">Signal</keyword>
<dbReference type="Pfam" id="PF18911">
    <property type="entry name" value="PKD_4"/>
    <property type="match status" value="1"/>
</dbReference>
<protein>
    <recommendedName>
        <fullName evidence="3">PKD domain-containing protein</fullName>
    </recommendedName>
</protein>
<keyword evidence="5" id="KW-1185">Reference proteome</keyword>
<dbReference type="EMBL" id="BNAG01000004">
    <property type="protein sequence ID" value="GHE71634.1"/>
    <property type="molecule type" value="Genomic_DNA"/>
</dbReference>